<dbReference type="RefSeq" id="WP_000521951.1">
    <property type="nucleotide sequence ID" value="NZ_AHNR02000045.1"/>
</dbReference>
<organism evidence="4 5">
    <name type="scientific">Leptospira interrogans str. UI 12758</name>
    <dbReference type="NCBI Taxonomy" id="1049938"/>
    <lineage>
        <taxon>Bacteria</taxon>
        <taxon>Pseudomonadati</taxon>
        <taxon>Spirochaetota</taxon>
        <taxon>Spirochaetia</taxon>
        <taxon>Leptospirales</taxon>
        <taxon>Leptospiraceae</taxon>
        <taxon>Leptospira</taxon>
    </lineage>
</organism>
<name>A0A0E2DFZ0_LEPIR</name>
<dbReference type="PROSITE" id="PS50885">
    <property type="entry name" value="HAMP"/>
    <property type="match status" value="1"/>
</dbReference>
<gene>
    <name evidence="4" type="ORF">LEP1GSC105_3038</name>
</gene>
<evidence type="ECO:0000256" key="1">
    <source>
        <dbReference type="SAM" id="Coils"/>
    </source>
</evidence>
<feature type="coiled-coil region" evidence="1">
    <location>
        <begin position="581"/>
        <end position="622"/>
    </location>
</feature>
<feature type="transmembrane region" description="Helical" evidence="2">
    <location>
        <begin position="47"/>
        <end position="68"/>
    </location>
</feature>
<feature type="transmembrane region" description="Helical" evidence="2">
    <location>
        <begin position="182"/>
        <end position="200"/>
    </location>
</feature>
<feature type="transmembrane region" description="Helical" evidence="2">
    <location>
        <begin position="74"/>
        <end position="95"/>
    </location>
</feature>
<keyword evidence="2" id="KW-0812">Transmembrane</keyword>
<dbReference type="CDD" id="cd06225">
    <property type="entry name" value="HAMP"/>
    <property type="match status" value="1"/>
</dbReference>
<feature type="transmembrane region" description="Helical" evidence="2">
    <location>
        <begin position="107"/>
        <end position="129"/>
    </location>
</feature>
<dbReference type="SUPFAM" id="SSF81606">
    <property type="entry name" value="PP2C-like"/>
    <property type="match status" value="1"/>
</dbReference>
<keyword evidence="1" id="KW-0175">Coiled coil</keyword>
<dbReference type="PANTHER" id="PTHR32089">
    <property type="entry name" value="METHYL-ACCEPTING CHEMOTAXIS PROTEIN MCPB"/>
    <property type="match status" value="1"/>
</dbReference>
<dbReference type="SUPFAM" id="SSF48452">
    <property type="entry name" value="TPR-like"/>
    <property type="match status" value="1"/>
</dbReference>
<dbReference type="Gene3D" id="6.10.340.10">
    <property type="match status" value="1"/>
</dbReference>
<accession>A0A0E2DFZ0</accession>
<sequence length="1061" mass="122195">MGLDFLRSDLILFNYYSFGSLLVTITTFFLAAFFLSLKRKTVATFHLGVAFFTFGLFEIGYFMAAFYYHPIAAYHRWLTGCLILPTITHFTQFFIRYPSNNNRKFGFWMMVFQHILGFIVACFFIYLTAISEKIYHFTAHHWDFNALIASKYLAFIIAFYSVIAFIIIPSWRIITDKEKKKFAIFLFSIGFMIAAFYPNISNVLSRDGYMERSTYMTSNVIFFIAAFSVVVIAFINNSTERTTFMVKIVGITLFTICLIMQALVFISNQDKESEYDSLNIVNAERVLESGRGNGEVQYTLRYDERTGELITDDYDPKYGLDLSLVKVDLQNTLIYEEIASLKEDRFRENLKIILDESPEYFAGHKDTIYNFVKENSSLNTKDLKKELLKYAEKLNKDAFVNTNKLQGINSDSFCEQGKSYLEKNKDLESYRNGILKNLEGCNWKGKELSGKELKAEFLKYFSYFKPAETRHYRRSIDGLGHHVAFMKYLPSKKQVVELGFSYKRYREFVHPTSVKQTIILFAVIFVVLVLFPLFFKSSLVNPLNNLLSGVEKVNKGDLDVQVPVKVRDEIGFLADSFNSMVSSIKQARRELQDYAENLEEKVKERTQEVQEKMEEVQRLKVQQDGDYFLTSLLAKPLFYNANKSKLVHSEFMLKQKKQFEFRGKHSDLGGDICITGNLRLGKPDHYKRYTMVMNGDAMGKSMQGAGGALVMGVVMNSIMARSAANNRILDKTPSEWLEDVYNEIHAVFKSFNGSMVISATIFLIEEESGKCFYFNAEHPFTVLYRDGKASFLEEGLQLRKLGLDSEFDFQVRTFELKKGDVLILGSDGRDDIDLTPEETVRTINEDENLFLVNVEKGKGNLEDIESEIRKHGELTDDLSLLKVEFQMERKSDEPEEETFTGGDRIEVALNPDIIYEDAKQLYKNGKVDQALELLKTGYTHDTANQKINKLLGLLSFKGKDYTTAIEVLNNYLKTDPGLHEYWFYLSIANKKVGKYEQALQASLKLNDIQPENLSNLVNLSDIYRLMDQFDLAEEVARKLIHLDPGNQNGERLLKLIERDRA</sequence>
<dbReference type="EMBL" id="AHNR02000045">
    <property type="protein sequence ID" value="EKR54561.1"/>
    <property type="molecule type" value="Genomic_DNA"/>
</dbReference>
<dbReference type="Pfam" id="PF00672">
    <property type="entry name" value="HAMP"/>
    <property type="match status" value="1"/>
</dbReference>
<dbReference type="InterPro" id="IPR011990">
    <property type="entry name" value="TPR-like_helical_dom_sf"/>
</dbReference>
<evidence type="ECO:0000313" key="5">
    <source>
        <dbReference type="Proteomes" id="UP000001340"/>
    </source>
</evidence>
<dbReference type="SUPFAM" id="SSF158472">
    <property type="entry name" value="HAMP domain-like"/>
    <property type="match status" value="1"/>
</dbReference>
<dbReference type="Gene3D" id="1.25.40.10">
    <property type="entry name" value="Tetratricopeptide repeat domain"/>
    <property type="match status" value="1"/>
</dbReference>
<reference evidence="4 5" key="1">
    <citation type="submission" date="2012-10" db="EMBL/GenBank/DDBJ databases">
        <authorList>
            <person name="Harkins D.M."/>
            <person name="Durkin A.S."/>
            <person name="Brinkac L.M."/>
            <person name="Haft D.H."/>
            <person name="Selengut J.D."/>
            <person name="Sanka R."/>
            <person name="DePew J."/>
            <person name="Purushe J."/>
            <person name="Chanthongthip A."/>
            <person name="Lattana O."/>
            <person name="Phetsouvanh R."/>
            <person name="Newton P.N."/>
            <person name="Vinetz J.M."/>
            <person name="Sutton G.G."/>
            <person name="Nierman W.C."/>
            <person name="Fouts D.E."/>
        </authorList>
    </citation>
    <scope>NUCLEOTIDE SEQUENCE [LARGE SCALE GENOMIC DNA]</scope>
    <source>
        <strain evidence="4 5">UI 12758</strain>
    </source>
</reference>
<feature type="transmembrane region" description="Helical" evidence="2">
    <location>
        <begin position="220"/>
        <end position="237"/>
    </location>
</feature>
<dbReference type="Pfam" id="PF07228">
    <property type="entry name" value="SpoIIE"/>
    <property type="match status" value="1"/>
</dbReference>
<feature type="transmembrane region" description="Helical" evidence="2">
    <location>
        <begin position="149"/>
        <end position="170"/>
    </location>
</feature>
<evidence type="ECO:0000259" key="3">
    <source>
        <dbReference type="PROSITE" id="PS50885"/>
    </source>
</evidence>
<dbReference type="InterPro" id="IPR001932">
    <property type="entry name" value="PPM-type_phosphatase-like_dom"/>
</dbReference>
<dbReference type="SMART" id="SM00331">
    <property type="entry name" value="PP2C_SIG"/>
    <property type="match status" value="1"/>
</dbReference>
<feature type="domain" description="HAMP" evidence="3">
    <location>
        <begin position="537"/>
        <end position="589"/>
    </location>
</feature>
<feature type="transmembrane region" description="Helical" evidence="2">
    <location>
        <begin position="12"/>
        <end position="35"/>
    </location>
</feature>
<dbReference type="InterPro" id="IPR036457">
    <property type="entry name" value="PPM-type-like_dom_sf"/>
</dbReference>
<keyword evidence="2" id="KW-1133">Transmembrane helix</keyword>
<proteinExistence type="predicted"/>
<dbReference type="InterPro" id="IPR003660">
    <property type="entry name" value="HAMP_dom"/>
</dbReference>
<protein>
    <submittedName>
        <fullName evidence="4">Stage II sporulation protein E</fullName>
    </submittedName>
</protein>
<dbReference type="GO" id="GO:0007165">
    <property type="term" value="P:signal transduction"/>
    <property type="evidence" value="ECO:0007669"/>
    <property type="project" value="InterPro"/>
</dbReference>
<dbReference type="Proteomes" id="UP000001340">
    <property type="component" value="Unassembled WGS sequence"/>
</dbReference>
<dbReference type="SMART" id="SM00304">
    <property type="entry name" value="HAMP"/>
    <property type="match status" value="1"/>
</dbReference>
<comment type="caution">
    <text evidence="4">The sequence shown here is derived from an EMBL/GenBank/DDBJ whole genome shotgun (WGS) entry which is preliminary data.</text>
</comment>
<dbReference type="GO" id="GO:0016020">
    <property type="term" value="C:membrane"/>
    <property type="evidence" value="ECO:0007669"/>
    <property type="project" value="InterPro"/>
</dbReference>
<dbReference type="Gene3D" id="3.60.40.10">
    <property type="entry name" value="PPM-type phosphatase domain"/>
    <property type="match status" value="1"/>
</dbReference>
<dbReference type="AlphaFoldDB" id="A0A0E2DFZ0"/>
<evidence type="ECO:0000313" key="4">
    <source>
        <dbReference type="EMBL" id="EKR54561.1"/>
    </source>
</evidence>
<evidence type="ECO:0000256" key="2">
    <source>
        <dbReference type="SAM" id="Phobius"/>
    </source>
</evidence>
<feature type="transmembrane region" description="Helical" evidence="2">
    <location>
        <begin position="244"/>
        <end position="266"/>
    </location>
</feature>
<dbReference type="PANTHER" id="PTHR32089:SF114">
    <property type="entry name" value="METHYL-ACCEPTING CHEMOTAXIS PROTEIN MCPB"/>
    <property type="match status" value="1"/>
</dbReference>
<keyword evidence="2" id="KW-0472">Membrane</keyword>